<evidence type="ECO:0000256" key="1">
    <source>
        <dbReference type="SAM" id="SignalP"/>
    </source>
</evidence>
<dbReference type="AlphaFoldDB" id="A0A5R8ZYS8"/>
<feature type="signal peptide" evidence="1">
    <location>
        <begin position="1"/>
        <end position="22"/>
    </location>
</feature>
<accession>A0A5R8ZYS8</accession>
<name>A0A5R8ZYS8_PSENT</name>
<reference evidence="2 3" key="1">
    <citation type="submission" date="2019-05" db="EMBL/GenBank/DDBJ databases">
        <authorList>
            <person name="Moore K."/>
            <person name="O'Neill P."/>
            <person name="Farbos A."/>
            <person name="Studholme D.J."/>
        </authorList>
    </citation>
    <scope>NUCLEOTIDE SEQUENCE [LARGE SCALE GENOMIC DNA]</scope>
    <source>
        <strain evidence="2 3">DSM 9128</strain>
    </source>
</reference>
<dbReference type="Proteomes" id="UP000307510">
    <property type="component" value="Unassembled WGS sequence"/>
</dbReference>
<evidence type="ECO:0000313" key="2">
    <source>
        <dbReference type="EMBL" id="TLP71571.1"/>
    </source>
</evidence>
<comment type="caution">
    <text evidence="2">The sequence shown here is derived from an EMBL/GenBank/DDBJ whole genome shotgun (WGS) entry which is preliminary data.</text>
</comment>
<keyword evidence="1" id="KW-0732">Signal</keyword>
<organism evidence="2 3">
    <name type="scientific">Pseudomonas nitroreducens</name>
    <dbReference type="NCBI Taxonomy" id="46680"/>
    <lineage>
        <taxon>Bacteria</taxon>
        <taxon>Pseudomonadati</taxon>
        <taxon>Pseudomonadota</taxon>
        <taxon>Gammaproteobacteria</taxon>
        <taxon>Pseudomonadales</taxon>
        <taxon>Pseudomonadaceae</taxon>
        <taxon>Pseudomonas</taxon>
    </lineage>
</organism>
<reference evidence="3" key="2">
    <citation type="submission" date="2019-06" db="EMBL/GenBank/DDBJ databases">
        <title>AzeR, a transcriptional regulator that responds to azelaic acid in Pseudomonas nitroreducens.</title>
        <authorList>
            <person name="Bez C."/>
            <person name="Javvadi S.G."/>
            <person name="Bertani I."/>
            <person name="Devescovi G."/>
            <person name="Studholme D.J."/>
            <person name="Geller A."/>
            <person name="Levy A."/>
            <person name="Venturi V."/>
        </authorList>
    </citation>
    <scope>NUCLEOTIDE SEQUENCE [LARGE SCALE GENOMIC DNA]</scope>
    <source>
        <strain evidence="3">DSM 9128</strain>
    </source>
</reference>
<dbReference type="Gene3D" id="2.30.140.50">
    <property type="entry name" value="Protein of unknown function DUF2790"/>
    <property type="match status" value="1"/>
</dbReference>
<proteinExistence type="predicted"/>
<protein>
    <submittedName>
        <fullName evidence="2">DUF2790 domain-containing protein</fullName>
    </submittedName>
</protein>
<dbReference type="EMBL" id="VASG01000006">
    <property type="protein sequence ID" value="TLP71571.1"/>
    <property type="molecule type" value="Genomic_DNA"/>
</dbReference>
<dbReference type="InterPro" id="IPR021245">
    <property type="entry name" value="DUF2790"/>
</dbReference>
<gene>
    <name evidence="2" type="ORF">FEA48_22390</name>
</gene>
<feature type="chain" id="PRO_5024409706" evidence="1">
    <location>
        <begin position="23"/>
        <end position="80"/>
    </location>
</feature>
<dbReference type="RefSeq" id="WP_138215752.1">
    <property type="nucleotide sequence ID" value="NZ_VASG01000006.1"/>
</dbReference>
<sequence>MKSTLSALFAIPALLLSFSTFADDAAVYHYGMPLDVAKVLSISQPNERCEVSQATMVYLDSKGEQHTVKYLRQTPMCSKV</sequence>
<evidence type="ECO:0000313" key="3">
    <source>
        <dbReference type="Proteomes" id="UP000307510"/>
    </source>
</evidence>
<dbReference type="Pfam" id="PF10976">
    <property type="entry name" value="DUF2790"/>
    <property type="match status" value="1"/>
</dbReference>